<dbReference type="InterPro" id="IPR002931">
    <property type="entry name" value="Transglutaminase-like"/>
</dbReference>
<comment type="caution">
    <text evidence="4">The sequence shown here is derived from an EMBL/GenBank/DDBJ whole genome shotgun (WGS) entry which is preliminary data.</text>
</comment>
<dbReference type="Gene3D" id="2.60.120.1130">
    <property type="match status" value="1"/>
</dbReference>
<sequence>MKKILLALTITLISSLAARSQEIPNIKNEAQLIEILKQEKFDIDANAKAVILYKKVETEILNGSFEYYVDFVAKILSDEAASKLSLVDGIIKTRYSVIGKISAETYNLENGAVVKQKIEGEDILRENFTEGIDVYKFNLPSVKKGSVIHYSYKTTRPNWLLVPDYYLQEDYPILYESYDLNLPTYLKYDKLERVDNPLFRAKYKDQLDTCSAGTWVEDLGGRGIHTLWVRRNVPAFKAEPMIASEENYKERIRIQIKSVIINGVERGYGDSWENYAKTFLYGNSDYIGQVFKGNGFLSDKVDELIAGKTTDIMKAQAIYSFVRDSFNIKHTNKDFDLRTIFKDRVGSENQINLLLAAMLRKAGLSSNPVLLNSKPGERLNAYFPDTENANDIIICVQADHKPIYLDASQKHLPFAYVLPNNYNGYAMLIDATSKGIELNPNDITEKSTTIVTLKPGSKPNQLIMKLDARPGNYEAYEFREKMFADTSKIRLAIMESLNKTSSGFTLTDLRVNNLNTPDTALKIHVEATLDLEDNQTIYLNPFFDKFFESNPFSASERTHPIEMDYLDDKSYVFSLELPKGYIVDDYPKSTVYKIDEMGHMTFKSMYAYDTTTNTLNVTNRFQNIESTYPASAYESIRMFYSKIVGEQSQKIAIVKTKEQ</sequence>
<dbReference type="InterPro" id="IPR024618">
    <property type="entry name" value="DUF3857"/>
</dbReference>
<evidence type="ECO:0000313" key="5">
    <source>
        <dbReference type="Proteomes" id="UP000323632"/>
    </source>
</evidence>
<gene>
    <name evidence="4" type="ORF">F0919_03255</name>
</gene>
<keyword evidence="5" id="KW-1185">Reference proteome</keyword>
<evidence type="ECO:0000259" key="3">
    <source>
        <dbReference type="Pfam" id="PF12969"/>
    </source>
</evidence>
<dbReference type="Pfam" id="PF12969">
    <property type="entry name" value="DUF3857"/>
    <property type="match status" value="1"/>
</dbReference>
<dbReference type="Gene3D" id="2.60.40.3140">
    <property type="match status" value="1"/>
</dbReference>
<feature type="signal peptide" evidence="1">
    <location>
        <begin position="1"/>
        <end position="20"/>
    </location>
</feature>
<name>A0A5M6CNC1_9BACT</name>
<dbReference type="RefSeq" id="WP_150031278.1">
    <property type="nucleotide sequence ID" value="NZ_VWSH01000001.1"/>
</dbReference>
<feature type="domain" description="Transglutaminase-like" evidence="2">
    <location>
        <begin position="301"/>
        <end position="366"/>
    </location>
</feature>
<organism evidence="4 5">
    <name type="scientific">Taibaiella lutea</name>
    <dbReference type="NCBI Taxonomy" id="2608001"/>
    <lineage>
        <taxon>Bacteria</taxon>
        <taxon>Pseudomonadati</taxon>
        <taxon>Bacteroidota</taxon>
        <taxon>Chitinophagia</taxon>
        <taxon>Chitinophagales</taxon>
        <taxon>Chitinophagaceae</taxon>
        <taxon>Taibaiella</taxon>
    </lineage>
</organism>
<feature type="domain" description="DUF3857" evidence="3">
    <location>
        <begin position="62"/>
        <end position="189"/>
    </location>
</feature>
<dbReference type="Gene3D" id="3.10.620.30">
    <property type="match status" value="1"/>
</dbReference>
<feature type="chain" id="PRO_5024340044" evidence="1">
    <location>
        <begin position="21"/>
        <end position="659"/>
    </location>
</feature>
<evidence type="ECO:0000256" key="1">
    <source>
        <dbReference type="SAM" id="SignalP"/>
    </source>
</evidence>
<dbReference type="EMBL" id="VWSH01000001">
    <property type="protein sequence ID" value="KAA5536701.1"/>
    <property type="molecule type" value="Genomic_DNA"/>
</dbReference>
<protein>
    <submittedName>
        <fullName evidence="4">DUF3857 domain-containing protein</fullName>
    </submittedName>
</protein>
<keyword evidence="1" id="KW-0732">Signal</keyword>
<dbReference type="Proteomes" id="UP000323632">
    <property type="component" value="Unassembled WGS sequence"/>
</dbReference>
<accession>A0A5M6CNC1</accession>
<dbReference type="AlphaFoldDB" id="A0A5M6CNC1"/>
<proteinExistence type="predicted"/>
<evidence type="ECO:0000259" key="2">
    <source>
        <dbReference type="Pfam" id="PF01841"/>
    </source>
</evidence>
<evidence type="ECO:0000313" key="4">
    <source>
        <dbReference type="EMBL" id="KAA5536701.1"/>
    </source>
</evidence>
<dbReference type="Pfam" id="PF01841">
    <property type="entry name" value="Transglut_core"/>
    <property type="match status" value="1"/>
</dbReference>
<reference evidence="4 5" key="1">
    <citation type="submission" date="2019-09" db="EMBL/GenBank/DDBJ databases">
        <title>Genome sequence and assembly of Taibaiella sp.</title>
        <authorList>
            <person name="Chhetri G."/>
        </authorList>
    </citation>
    <scope>NUCLEOTIDE SEQUENCE [LARGE SCALE GENOMIC DNA]</scope>
    <source>
        <strain evidence="4 5">KVB11</strain>
    </source>
</reference>